<comment type="caution">
    <text evidence="10">The sequence shown here is derived from an EMBL/GenBank/DDBJ whole genome shotgun (WGS) entry which is preliminary data.</text>
</comment>
<protein>
    <recommendedName>
        <fullName evidence="3">Condensin-2 complex subunit H2</fullName>
    </recommendedName>
    <alternativeName>
        <fullName evidence="6">Non-SMC condensin II complex subunit H2</fullName>
    </alternativeName>
</protein>
<keyword evidence="11" id="KW-1185">Reference proteome</keyword>
<keyword evidence="5" id="KW-0539">Nucleus</keyword>
<feature type="region of interest" description="Disordered" evidence="7">
    <location>
        <begin position="93"/>
        <end position="113"/>
    </location>
</feature>
<evidence type="ECO:0000256" key="4">
    <source>
        <dbReference type="ARBA" id="ARBA00023067"/>
    </source>
</evidence>
<dbReference type="InterPro" id="IPR031739">
    <property type="entry name" value="Ncaph2"/>
</dbReference>
<gene>
    <name evidence="10" type="ORF">DNTS_034635</name>
</gene>
<dbReference type="PANTHER" id="PTHR14324:SF3">
    <property type="entry name" value="CONDENSIN-2 COMPLEX SUBUNIT H2"/>
    <property type="match status" value="1"/>
</dbReference>
<keyword evidence="4" id="KW-0226">DNA condensation</keyword>
<dbReference type="GO" id="GO:0000796">
    <property type="term" value="C:condensin complex"/>
    <property type="evidence" value="ECO:0007669"/>
    <property type="project" value="TreeGrafter"/>
</dbReference>
<evidence type="ECO:0000256" key="5">
    <source>
        <dbReference type="ARBA" id="ARBA00023242"/>
    </source>
</evidence>
<reference evidence="10 11" key="1">
    <citation type="journal article" date="2019" name="Sci. Data">
        <title>Hybrid genome assembly and annotation of Danionella translucida.</title>
        <authorList>
            <person name="Kadobianskyi M."/>
            <person name="Schulze L."/>
            <person name="Schuelke M."/>
            <person name="Judkewitz B."/>
        </authorList>
    </citation>
    <scope>NUCLEOTIDE SEQUENCE [LARGE SCALE GENOMIC DNA]</scope>
    <source>
        <strain evidence="10 11">Bolton</strain>
    </source>
</reference>
<evidence type="ECO:0000256" key="1">
    <source>
        <dbReference type="ARBA" id="ARBA00004123"/>
    </source>
</evidence>
<proteinExistence type="inferred from homology"/>
<evidence type="ECO:0000256" key="2">
    <source>
        <dbReference type="ARBA" id="ARBA00007844"/>
    </source>
</evidence>
<dbReference type="GO" id="GO:0010032">
    <property type="term" value="P:meiotic chromosome condensation"/>
    <property type="evidence" value="ECO:0007669"/>
    <property type="project" value="TreeGrafter"/>
</dbReference>
<evidence type="ECO:0000256" key="6">
    <source>
        <dbReference type="ARBA" id="ARBA00030479"/>
    </source>
</evidence>
<comment type="subcellular location">
    <subcellularLocation>
        <location evidence="1">Nucleus</location>
    </subcellularLocation>
</comment>
<dbReference type="EMBL" id="SRMA01025838">
    <property type="protein sequence ID" value="TRY90586.1"/>
    <property type="molecule type" value="Genomic_DNA"/>
</dbReference>
<evidence type="ECO:0000256" key="3">
    <source>
        <dbReference type="ARBA" id="ARBA00016903"/>
    </source>
</evidence>
<name>A0A553QLJ4_9TELE</name>
<comment type="similarity">
    <text evidence="2">Belongs to the CND2 H2 (condensin-2 subunit 2) family.</text>
</comment>
<feature type="domain" description="Condensin-2 complex subunit H2 C-terminal" evidence="9">
    <location>
        <begin position="448"/>
        <end position="576"/>
    </location>
</feature>
<dbReference type="GO" id="GO:0051306">
    <property type="term" value="P:mitotic sister chromatid separation"/>
    <property type="evidence" value="ECO:0007669"/>
    <property type="project" value="TreeGrafter"/>
</dbReference>
<dbReference type="Pfam" id="PF06278">
    <property type="entry name" value="CNDH2_N"/>
    <property type="match status" value="1"/>
</dbReference>
<dbReference type="AlphaFoldDB" id="A0A553QLJ4"/>
<feature type="domain" description="Condensin II complex subunit H2 N-terminal" evidence="8">
    <location>
        <begin position="9"/>
        <end position="107"/>
    </location>
</feature>
<accession>A0A553QLJ4</accession>
<dbReference type="Proteomes" id="UP000316079">
    <property type="component" value="Unassembled WGS sequence"/>
</dbReference>
<evidence type="ECO:0000256" key="7">
    <source>
        <dbReference type="SAM" id="MobiDB-lite"/>
    </source>
</evidence>
<evidence type="ECO:0000313" key="10">
    <source>
        <dbReference type="EMBL" id="TRY90586.1"/>
    </source>
</evidence>
<dbReference type="Pfam" id="PF16858">
    <property type="entry name" value="CNDH2_C"/>
    <property type="match status" value="1"/>
</dbReference>
<evidence type="ECO:0000313" key="11">
    <source>
        <dbReference type="Proteomes" id="UP000316079"/>
    </source>
</evidence>
<organism evidence="10 11">
    <name type="scientific">Danionella cerebrum</name>
    <dbReference type="NCBI Taxonomy" id="2873325"/>
    <lineage>
        <taxon>Eukaryota</taxon>
        <taxon>Metazoa</taxon>
        <taxon>Chordata</taxon>
        <taxon>Craniata</taxon>
        <taxon>Vertebrata</taxon>
        <taxon>Euteleostomi</taxon>
        <taxon>Actinopterygii</taxon>
        <taxon>Neopterygii</taxon>
        <taxon>Teleostei</taxon>
        <taxon>Ostariophysi</taxon>
        <taxon>Cypriniformes</taxon>
        <taxon>Danionidae</taxon>
        <taxon>Danioninae</taxon>
        <taxon>Danionella</taxon>
    </lineage>
</organism>
<dbReference type="OrthoDB" id="10038475at2759"/>
<dbReference type="GO" id="GO:0005634">
    <property type="term" value="C:nucleus"/>
    <property type="evidence" value="ECO:0007669"/>
    <property type="project" value="UniProtKB-SubCell"/>
</dbReference>
<dbReference type="InterPro" id="IPR031737">
    <property type="entry name" value="CNDH2_C"/>
</dbReference>
<dbReference type="PANTHER" id="PTHR14324">
    <property type="entry name" value="CONDENSIN-2 COMPLEX SUBUNIT H2"/>
    <property type="match status" value="1"/>
</dbReference>
<evidence type="ECO:0000259" key="8">
    <source>
        <dbReference type="Pfam" id="PF06278"/>
    </source>
</evidence>
<feature type="region of interest" description="Disordered" evidence="7">
    <location>
        <begin position="262"/>
        <end position="282"/>
    </location>
</feature>
<evidence type="ECO:0000259" key="9">
    <source>
        <dbReference type="Pfam" id="PF16858"/>
    </source>
</evidence>
<sequence length="593" mass="66987">MAMDSAEVRYAHLLQPLRDLTKNWDIDLASQLGEYLEELDQMTISFGDGNIVMNFAEAALLVQGTACIYGRKVELLHNLVFQTLDYISNKNKNDKKASLSDGAQENAPPGTKGDDLEFAEVELNENMNTLSITMKDPTELARVIRLPPASLIPASSHEKQKFPLLSQKGELLGSFKDFRINTFGMDETGMMCLGCSHSNFLKDAAVAQHNSSVHEPLLLCLECEGAEVNNNSFVPEDDATGASSPPLENHGIEMECHERVERQEASSGGRKLRSRAEVQPVSEVPKQIKETVDPWKLHDPYATFGEEKPLKIAKCYKVPAGLDESGKRKRKDSSKLQDFGNWFFKDFSTVERKLKNGPSFPDLNYIYVSKMPKQIKAQNQRLRKKGVFLSYEVLKKSYLEPAEIEEHRHADADDEDCVDQENHDLADEFEPLDEPEQIFKDLKLSRMSYENLVTMNLDVFLQNSKKYAQETPLSQRVKEWEDGIQQHVAAQEVSAVFDIRKYEDTIVQSFASIGERRTFASVVRGKENTEVCRYMLAALHLANDYSVEINKDDGIEESVDTMTLTLLSNQRAHERLTVAPAQMFPDPSQDCLS</sequence>
<dbReference type="InterPro" id="IPR009378">
    <property type="entry name" value="H2_N"/>
</dbReference>
<dbReference type="GO" id="GO:0003682">
    <property type="term" value="F:chromatin binding"/>
    <property type="evidence" value="ECO:0007669"/>
    <property type="project" value="TreeGrafter"/>
</dbReference>
<dbReference type="STRING" id="623744.A0A553QLJ4"/>